<protein>
    <submittedName>
        <fullName evidence="4">Uncharacterized protein</fullName>
    </submittedName>
</protein>
<evidence type="ECO:0000256" key="3">
    <source>
        <dbReference type="SAM" id="SignalP"/>
    </source>
</evidence>
<keyword evidence="2" id="KW-0472">Membrane</keyword>
<feature type="signal peptide" evidence="3">
    <location>
        <begin position="1"/>
        <end position="22"/>
    </location>
</feature>
<gene>
    <name evidence="4" type="ORF">BOW53_13835</name>
</gene>
<keyword evidence="5" id="KW-1185">Reference proteome</keyword>
<sequence>MKRYVQLFALLLGILIGANAVAEDPFKPTYWTLKLKPHDEIPLAQVAMVGGETFPDEYGVSFQLPTLSAKQPVDLFVHSLEGNPLKIIAFKSEPHEPLLEATTGGDNTATLSFRANGPIYFRLSGETGSHYQLILVVGPELEVGSGGDFIPMSQATTTGGAPDQTEAPASASTTADKEEGSGLSSVIVILLVLILVALGVIAFALLRGKRGAAALLGCLVIPMAGAPLDSEAAPPLGSTREYQQRIGPHLVDRSSTQSEGRGFILGAQDRYNGVKQFHGTAGQIIGASQALANFLKKYGFMDPNDAAVQPNYNPRGTPSLPASILDDVRAPGTRMIEYRSIADKIEKARRHLEGNYVVKKETELEAGMINELAEAASGLSPFAQLAWTTMKANPKTSFNVSAANFYKKYDAGQESGLNYLNDALKEMGAFEAKYYGYQNWYVYHGLPFHQFMSMRYIRPDR</sequence>
<accession>A0A1T2L1H5</accession>
<dbReference type="EMBL" id="MPRL01000070">
    <property type="protein sequence ID" value="OOZ38870.1"/>
    <property type="molecule type" value="Genomic_DNA"/>
</dbReference>
<evidence type="ECO:0000256" key="2">
    <source>
        <dbReference type="SAM" id="Phobius"/>
    </source>
</evidence>
<dbReference type="OrthoDB" id="6057700at2"/>
<proteinExistence type="predicted"/>
<comment type="caution">
    <text evidence="4">The sequence shown here is derived from an EMBL/GenBank/DDBJ whole genome shotgun (WGS) entry which is preliminary data.</text>
</comment>
<feature type="transmembrane region" description="Helical" evidence="2">
    <location>
        <begin position="182"/>
        <end position="206"/>
    </location>
</feature>
<keyword evidence="3" id="KW-0732">Signal</keyword>
<feature type="region of interest" description="Disordered" evidence="1">
    <location>
        <begin position="148"/>
        <end position="177"/>
    </location>
</feature>
<reference evidence="4 5" key="1">
    <citation type="submission" date="2016-11" db="EMBL/GenBank/DDBJ databases">
        <title>Mixed transmission modes and dynamic genome evolution in an obligate animal-bacterial symbiosis.</title>
        <authorList>
            <person name="Russell S.L."/>
            <person name="Corbett-Detig R.B."/>
            <person name="Cavanaugh C.M."/>
        </authorList>
    </citation>
    <scope>NUCLEOTIDE SEQUENCE [LARGE SCALE GENOMIC DNA]</scope>
    <source>
        <strain evidence="4">Sveles-Q1</strain>
    </source>
</reference>
<dbReference type="AlphaFoldDB" id="A0A1T2L1H5"/>
<dbReference type="RefSeq" id="WP_078484678.1">
    <property type="nucleotide sequence ID" value="NZ_MPRL01000070.1"/>
</dbReference>
<keyword evidence="2" id="KW-0812">Transmembrane</keyword>
<organism evidence="4 5">
    <name type="scientific">Solemya pervernicosa gill symbiont</name>
    <dbReference type="NCBI Taxonomy" id="642797"/>
    <lineage>
        <taxon>Bacteria</taxon>
        <taxon>Pseudomonadati</taxon>
        <taxon>Pseudomonadota</taxon>
        <taxon>Gammaproteobacteria</taxon>
        <taxon>sulfur-oxidizing symbionts</taxon>
    </lineage>
</organism>
<evidence type="ECO:0000313" key="4">
    <source>
        <dbReference type="EMBL" id="OOZ38870.1"/>
    </source>
</evidence>
<name>A0A1T2L1H5_9GAMM</name>
<feature type="chain" id="PRO_5012775069" evidence="3">
    <location>
        <begin position="23"/>
        <end position="461"/>
    </location>
</feature>
<dbReference type="Proteomes" id="UP000191110">
    <property type="component" value="Unassembled WGS sequence"/>
</dbReference>
<keyword evidence="2" id="KW-1133">Transmembrane helix</keyword>
<evidence type="ECO:0000313" key="5">
    <source>
        <dbReference type="Proteomes" id="UP000191110"/>
    </source>
</evidence>
<evidence type="ECO:0000256" key="1">
    <source>
        <dbReference type="SAM" id="MobiDB-lite"/>
    </source>
</evidence>